<evidence type="ECO:0000256" key="4">
    <source>
        <dbReference type="SAM" id="SignalP"/>
    </source>
</evidence>
<evidence type="ECO:0000313" key="5">
    <source>
        <dbReference type="EMBL" id="NEN77171.1"/>
    </source>
</evidence>
<accession>A0A6P0HEX9</accession>
<sequence>MTRRSLRAPLRRTVAALALSATAVTGLVACGNDDDGAEPAAASSGSPTTTGPVDAVELASAMTAAYEDVTSARVSLSVEGVPGGGEVSGEGVVSYGGAEDGAGPAVSMTMDAMGQSVELRVVDGVVYVGGPLAAMLGGGSPWVGLDLSTVDLGALGIDPDQLTGSFDPEQLAATLGSAADIERDGEETVDGETLQRYTVTLDPSALAELVPDAAEALPTEPVEQTVLLDDADRLRELTMDLPLPTGETATLTVRMWDYGTDVTVEAPPAADVTLLDGIPGFTTS</sequence>
<reference evidence="5 6" key="1">
    <citation type="journal article" date="2014" name="Int. J. Syst. Evol. Microbiol.">
        <title>Nocardioides zeae sp. nov., isolated from the stem of Zea mays.</title>
        <authorList>
            <person name="Glaeser S.P."/>
            <person name="McInroy J.A."/>
            <person name="Busse H.J."/>
            <person name="Kampfer P."/>
        </authorList>
    </citation>
    <scope>NUCLEOTIDE SEQUENCE [LARGE SCALE GENOMIC DNA]</scope>
    <source>
        <strain evidence="5 6">JCM 30728</strain>
    </source>
</reference>
<dbReference type="AlphaFoldDB" id="A0A6P0HEX9"/>
<dbReference type="PROSITE" id="PS51257">
    <property type="entry name" value="PROKAR_LIPOPROTEIN"/>
    <property type="match status" value="1"/>
</dbReference>
<dbReference type="Gene3D" id="2.50.20.20">
    <property type="match status" value="1"/>
</dbReference>
<evidence type="ECO:0000313" key="6">
    <source>
        <dbReference type="Proteomes" id="UP000468687"/>
    </source>
</evidence>
<dbReference type="GO" id="GO:0030313">
    <property type="term" value="C:cell envelope"/>
    <property type="evidence" value="ECO:0007669"/>
    <property type="project" value="UniProtKB-SubCell"/>
</dbReference>
<keyword evidence="5" id="KW-0449">Lipoprotein</keyword>
<dbReference type="Pfam" id="PF07161">
    <property type="entry name" value="LppX_LprAFG"/>
    <property type="match status" value="1"/>
</dbReference>
<keyword evidence="4" id="KW-0732">Signal</keyword>
<name>A0A6P0HEX9_9ACTN</name>
<evidence type="ECO:0000256" key="3">
    <source>
        <dbReference type="ARBA" id="ARBA00022475"/>
    </source>
</evidence>
<dbReference type="Proteomes" id="UP000468687">
    <property type="component" value="Unassembled WGS sequence"/>
</dbReference>
<organism evidence="5 6">
    <name type="scientific">Nocardioides zeae</name>
    <dbReference type="NCBI Taxonomy" id="1457234"/>
    <lineage>
        <taxon>Bacteria</taxon>
        <taxon>Bacillati</taxon>
        <taxon>Actinomycetota</taxon>
        <taxon>Actinomycetes</taxon>
        <taxon>Propionibacteriales</taxon>
        <taxon>Nocardioidaceae</taxon>
        <taxon>Nocardioides</taxon>
    </lineage>
</organism>
<protein>
    <submittedName>
        <fullName evidence="5">LppX_LprAFG lipoprotein</fullName>
    </submittedName>
</protein>
<gene>
    <name evidence="5" type="ORF">G3T38_02645</name>
</gene>
<keyword evidence="3" id="KW-0472">Membrane</keyword>
<proteinExistence type="inferred from homology"/>
<dbReference type="RefSeq" id="WP_163770492.1">
    <property type="nucleotide sequence ID" value="NZ_JAAGXA010000001.1"/>
</dbReference>
<keyword evidence="3" id="KW-1003">Cell membrane</keyword>
<dbReference type="InterPro" id="IPR009830">
    <property type="entry name" value="LppX/LprAFG"/>
</dbReference>
<dbReference type="InterPro" id="IPR029046">
    <property type="entry name" value="LolA/LolB/LppX"/>
</dbReference>
<dbReference type="EMBL" id="JAAGXA010000001">
    <property type="protein sequence ID" value="NEN77171.1"/>
    <property type="molecule type" value="Genomic_DNA"/>
</dbReference>
<feature type="signal peptide" evidence="4">
    <location>
        <begin position="1"/>
        <end position="23"/>
    </location>
</feature>
<comment type="subcellular location">
    <subcellularLocation>
        <location evidence="1">Cell envelope</location>
    </subcellularLocation>
</comment>
<dbReference type="SUPFAM" id="SSF89392">
    <property type="entry name" value="Prokaryotic lipoproteins and lipoprotein localization factors"/>
    <property type="match status" value="1"/>
</dbReference>
<evidence type="ECO:0000256" key="2">
    <source>
        <dbReference type="ARBA" id="ARBA00009194"/>
    </source>
</evidence>
<keyword evidence="6" id="KW-1185">Reference proteome</keyword>
<evidence type="ECO:0000256" key="1">
    <source>
        <dbReference type="ARBA" id="ARBA00004196"/>
    </source>
</evidence>
<feature type="chain" id="PRO_5039258022" evidence="4">
    <location>
        <begin position="24"/>
        <end position="284"/>
    </location>
</feature>
<comment type="caution">
    <text evidence="5">The sequence shown here is derived from an EMBL/GenBank/DDBJ whole genome shotgun (WGS) entry which is preliminary data.</text>
</comment>
<comment type="similarity">
    <text evidence="2">Belongs to the LppX/LprAFG lipoprotein family.</text>
</comment>